<name>A0ABS0J6R8_9BACT</name>
<comment type="caution">
    <text evidence="1">The sequence shown here is derived from an EMBL/GenBank/DDBJ whole genome shotgun (WGS) entry which is preliminary data.</text>
</comment>
<reference evidence="1 2" key="1">
    <citation type="submission" date="2019-08" db="EMBL/GenBank/DDBJ databases">
        <authorList>
            <person name="Luo N."/>
        </authorList>
    </citation>
    <scope>NUCLEOTIDE SEQUENCE [LARGE SCALE GENOMIC DNA]</scope>
    <source>
        <strain evidence="1 2">NCIMB 9442</strain>
    </source>
</reference>
<dbReference type="Proteomes" id="UP001194469">
    <property type="component" value="Unassembled WGS sequence"/>
</dbReference>
<evidence type="ECO:0000313" key="1">
    <source>
        <dbReference type="EMBL" id="MBG3878160.1"/>
    </source>
</evidence>
<keyword evidence="2" id="KW-1185">Reference proteome</keyword>
<evidence type="ECO:0008006" key="3">
    <source>
        <dbReference type="Google" id="ProtNLM"/>
    </source>
</evidence>
<sequence length="294" mass="32467">MPPKKSSVTGDTVPCFLSDEMVDMVEKYAEALRAAAPTIGDHGLAPAEFWRSGLFRSAIERLRGQQAAATKEKYGFVERALRQLKAAGLIENHEFTGAGDRHDFHVYMPDKRVCVFEAKGCLDGNNTTIFQRPPNAEEFLIWSLCQNQGSDLRAGVWSGTHTRIGAKIIAENVHVEALIVWDALCGSSGRPCPKIAEGRGREVDGVMVPPPCIYLFPRTIPDPRNNPKPPLPKVETVALAAALLKHFGGDERDVTEVQIEARMKGASVERRTTLVRGERIVRQSGWTELKRAAR</sequence>
<dbReference type="EMBL" id="VRYY01000486">
    <property type="protein sequence ID" value="MBG3878160.1"/>
    <property type="molecule type" value="Genomic_DNA"/>
</dbReference>
<organism evidence="1 2">
    <name type="scientific">Nitratidesulfovibrio oxamicus</name>
    <dbReference type="NCBI Taxonomy" id="32016"/>
    <lineage>
        <taxon>Bacteria</taxon>
        <taxon>Pseudomonadati</taxon>
        <taxon>Thermodesulfobacteriota</taxon>
        <taxon>Desulfovibrionia</taxon>
        <taxon>Desulfovibrionales</taxon>
        <taxon>Desulfovibrionaceae</taxon>
        <taxon>Nitratidesulfovibrio</taxon>
    </lineage>
</organism>
<proteinExistence type="predicted"/>
<evidence type="ECO:0000313" key="2">
    <source>
        <dbReference type="Proteomes" id="UP001194469"/>
    </source>
</evidence>
<protein>
    <recommendedName>
        <fullName evidence="3">Restriction endonuclease</fullName>
    </recommendedName>
</protein>
<gene>
    <name evidence="1" type="ORF">FVW20_14365</name>
</gene>
<accession>A0ABS0J6R8</accession>